<feature type="site" description="Important for substrate specificity" evidence="5">
    <location>
        <position position="12"/>
    </location>
</feature>
<dbReference type="PANTHER" id="PTHR43213">
    <property type="entry name" value="BIFUNCTIONAL DTTP/UTP PYROPHOSPHATASE/METHYLTRANSFERASE PROTEIN-RELATED"/>
    <property type="match status" value="1"/>
</dbReference>
<keyword evidence="4 5" id="KW-0546">Nucleotide metabolism</keyword>
<keyword evidence="7" id="KW-1185">Reference proteome</keyword>
<gene>
    <name evidence="6" type="primary">maf</name>
    <name evidence="6" type="ORF">H9C73_10795</name>
</gene>
<feature type="site" description="Important for substrate specificity" evidence="5">
    <location>
        <position position="154"/>
    </location>
</feature>
<evidence type="ECO:0000313" key="7">
    <source>
        <dbReference type="Proteomes" id="UP000810171"/>
    </source>
</evidence>
<reference evidence="6 7" key="1">
    <citation type="submission" date="2020-09" db="EMBL/GenBank/DDBJ databases">
        <authorList>
            <person name="Tanuku N.R.S."/>
        </authorList>
    </citation>
    <scope>NUCLEOTIDE SEQUENCE [LARGE SCALE GENOMIC DNA]</scope>
    <source>
        <strain evidence="6 7">AK62</strain>
    </source>
</reference>
<evidence type="ECO:0000256" key="5">
    <source>
        <dbReference type="HAMAP-Rule" id="MF_00528"/>
    </source>
</evidence>
<name>A0ABS3ZBZ8_9GAMM</name>
<sequence length="192" mass="21090">MPTIVLASSSPWRREILDKLGLPYQTRHPEIDETPLGSESPAELVARLSREKAEAVAEHFSNALVIGSDQVAVLDDHILGKPGTHARAVEQLSAASGRSVTFLTGLTLLNSKTGHAQTEVIPFQVHFRKLSEGLIERYLRHEQPYNCAGSFKSEGAGIVLFERLEGDDPNTLIGLPLIRLVRMLESEGVELF</sequence>
<comment type="catalytic activity">
    <reaction evidence="5">
        <text>N(7)-methyl-GTP + H2O = N(7)-methyl-GMP + diphosphate + H(+)</text>
        <dbReference type="Rhea" id="RHEA:58744"/>
        <dbReference type="ChEBI" id="CHEBI:15377"/>
        <dbReference type="ChEBI" id="CHEBI:15378"/>
        <dbReference type="ChEBI" id="CHEBI:33019"/>
        <dbReference type="ChEBI" id="CHEBI:58285"/>
        <dbReference type="ChEBI" id="CHEBI:87133"/>
    </reaction>
</comment>
<dbReference type="Proteomes" id="UP000810171">
    <property type="component" value="Unassembled WGS sequence"/>
</dbReference>
<feature type="active site" description="Proton acceptor" evidence="5">
    <location>
        <position position="69"/>
    </location>
</feature>
<dbReference type="EC" id="3.6.1.-" evidence="5"/>
<evidence type="ECO:0000256" key="1">
    <source>
        <dbReference type="ARBA" id="ARBA00004496"/>
    </source>
</evidence>
<evidence type="ECO:0000256" key="2">
    <source>
        <dbReference type="ARBA" id="ARBA00022490"/>
    </source>
</evidence>
<evidence type="ECO:0000313" key="6">
    <source>
        <dbReference type="EMBL" id="MBP0049223.1"/>
    </source>
</evidence>
<evidence type="ECO:0000256" key="3">
    <source>
        <dbReference type="ARBA" id="ARBA00022801"/>
    </source>
</evidence>
<comment type="caution">
    <text evidence="5">Lacks conserved residue(s) required for the propagation of feature annotation.</text>
</comment>
<dbReference type="HAMAP" id="MF_00528">
    <property type="entry name" value="Maf"/>
    <property type="match status" value="1"/>
</dbReference>
<dbReference type="PIRSF" id="PIRSF006305">
    <property type="entry name" value="Maf"/>
    <property type="match status" value="1"/>
</dbReference>
<dbReference type="PANTHER" id="PTHR43213:SF10">
    <property type="entry name" value="7-METHYL-GTP PYROPHOSPHATASE"/>
    <property type="match status" value="1"/>
</dbReference>
<dbReference type="NCBIfam" id="TIGR00172">
    <property type="entry name" value="maf"/>
    <property type="match status" value="1"/>
</dbReference>
<keyword evidence="2 5" id="KW-0963">Cytoplasm</keyword>
<comment type="similarity">
    <text evidence="5">Belongs to the Maf family. YceF subfamily.</text>
</comment>
<dbReference type="CDD" id="cd00555">
    <property type="entry name" value="Maf"/>
    <property type="match status" value="1"/>
</dbReference>
<comment type="function">
    <text evidence="5">Nucleoside triphosphate pyrophosphatase that hydrolyzes 7-methyl-GTP (m(7)GTP). May have a dual role in cell division arrest and in preventing the incorporation of modified nucleotides into cellular nucleic acids.</text>
</comment>
<dbReference type="SUPFAM" id="SSF52972">
    <property type="entry name" value="ITPase-like"/>
    <property type="match status" value="1"/>
</dbReference>
<keyword evidence="3 5" id="KW-0378">Hydrolase</keyword>
<feature type="site" description="Important for substrate specificity" evidence="5">
    <location>
        <position position="70"/>
    </location>
</feature>
<dbReference type="Pfam" id="PF02545">
    <property type="entry name" value="Maf"/>
    <property type="match status" value="1"/>
</dbReference>
<organism evidence="6 7">
    <name type="scientific">Marinobacterium alkalitolerans</name>
    <dbReference type="NCBI Taxonomy" id="1542925"/>
    <lineage>
        <taxon>Bacteria</taxon>
        <taxon>Pseudomonadati</taxon>
        <taxon>Pseudomonadota</taxon>
        <taxon>Gammaproteobacteria</taxon>
        <taxon>Oceanospirillales</taxon>
        <taxon>Oceanospirillaceae</taxon>
        <taxon>Marinobacterium</taxon>
    </lineage>
</organism>
<comment type="caution">
    <text evidence="6">The sequence shown here is derived from an EMBL/GenBank/DDBJ whole genome shotgun (WGS) entry which is preliminary data.</text>
</comment>
<dbReference type="InterPro" id="IPR003697">
    <property type="entry name" value="Maf-like"/>
</dbReference>
<proteinExistence type="inferred from homology"/>
<evidence type="ECO:0000256" key="4">
    <source>
        <dbReference type="ARBA" id="ARBA00023080"/>
    </source>
</evidence>
<accession>A0ABS3ZBZ8</accession>
<comment type="subcellular location">
    <subcellularLocation>
        <location evidence="1 5">Cytoplasm</location>
    </subcellularLocation>
</comment>
<protein>
    <recommendedName>
        <fullName evidence="5">7-methyl-GTP pyrophosphatase</fullName>
        <shortName evidence="5">m(7)GTP pyrophosphatase</shortName>
        <ecNumber evidence="5">3.6.1.-</ecNumber>
    </recommendedName>
</protein>
<dbReference type="Gene3D" id="3.90.950.10">
    <property type="match status" value="1"/>
</dbReference>
<comment type="cofactor">
    <cofactor evidence="5">
        <name>a divalent metal cation</name>
        <dbReference type="ChEBI" id="CHEBI:60240"/>
    </cofactor>
</comment>
<dbReference type="EMBL" id="JACVEW010000015">
    <property type="protein sequence ID" value="MBP0049223.1"/>
    <property type="molecule type" value="Genomic_DNA"/>
</dbReference>
<dbReference type="InterPro" id="IPR029001">
    <property type="entry name" value="ITPase-like_fam"/>
</dbReference>